<evidence type="ECO:0000256" key="2">
    <source>
        <dbReference type="ARBA" id="ARBA00022475"/>
    </source>
</evidence>
<reference evidence="8 9" key="1">
    <citation type="submission" date="2020-04" db="EMBL/GenBank/DDBJ databases">
        <authorList>
            <person name="De Canck E."/>
        </authorList>
    </citation>
    <scope>NUCLEOTIDE SEQUENCE [LARGE SCALE GENOMIC DNA]</scope>
    <source>
        <strain evidence="8 9">LMG 22037</strain>
    </source>
</reference>
<evidence type="ECO:0000313" key="9">
    <source>
        <dbReference type="Proteomes" id="UP000494249"/>
    </source>
</evidence>
<proteinExistence type="predicted"/>
<gene>
    <name evidence="8" type="primary">tcpE</name>
    <name evidence="8" type="ORF">LMG22037_05551</name>
</gene>
<protein>
    <submittedName>
        <fullName evidence="8">Toxin coregulated pilus biosynthesis protein E</fullName>
    </submittedName>
</protein>
<keyword evidence="4 6" id="KW-1133">Transmembrane helix</keyword>
<evidence type="ECO:0000256" key="5">
    <source>
        <dbReference type="ARBA" id="ARBA00023136"/>
    </source>
</evidence>
<name>A0A6J5CAA2_9BURK</name>
<organism evidence="8 9">
    <name type="scientific">Paraburkholderia phenoliruptrix</name>
    <dbReference type="NCBI Taxonomy" id="252970"/>
    <lineage>
        <taxon>Bacteria</taxon>
        <taxon>Pseudomonadati</taxon>
        <taxon>Pseudomonadota</taxon>
        <taxon>Betaproteobacteria</taxon>
        <taxon>Burkholderiales</taxon>
        <taxon>Burkholderiaceae</taxon>
        <taxon>Paraburkholderia</taxon>
    </lineage>
</organism>
<feature type="domain" description="Type II secretion system protein GspF" evidence="7">
    <location>
        <begin position="48"/>
        <end position="139"/>
    </location>
</feature>
<comment type="subcellular location">
    <subcellularLocation>
        <location evidence="1">Cell membrane</location>
        <topology evidence="1">Multi-pass membrane protein</topology>
    </subcellularLocation>
</comment>
<feature type="transmembrane region" description="Helical" evidence="6">
    <location>
        <begin position="112"/>
        <end position="137"/>
    </location>
</feature>
<dbReference type="RefSeq" id="WP_175145378.1">
    <property type="nucleotide sequence ID" value="NZ_CADFGL010000038.1"/>
</dbReference>
<keyword evidence="3 6" id="KW-0812">Transmembrane</keyword>
<accession>A0A6J5CAA2</accession>
<dbReference type="AlphaFoldDB" id="A0A6J5CAA2"/>
<dbReference type="EMBL" id="CADIKB010000041">
    <property type="protein sequence ID" value="CAB3730632.1"/>
    <property type="molecule type" value="Genomic_DNA"/>
</dbReference>
<dbReference type="GO" id="GO:0005886">
    <property type="term" value="C:plasma membrane"/>
    <property type="evidence" value="ECO:0007669"/>
    <property type="project" value="UniProtKB-SubCell"/>
</dbReference>
<evidence type="ECO:0000256" key="6">
    <source>
        <dbReference type="SAM" id="Phobius"/>
    </source>
</evidence>
<sequence>MKKAMDWPLRKQLYEQAANDLENKRGIAESLFDFHSRLVQKKKVGEADVVEKVYRMVDDGTMLANAFDQSGTALTDIERGLLAGGEKAGRLAVAMRLILDVRGVTSNLQLKLLAAMFTPAVYVVGLYLTLFIVGFWVTPAFEGSLPGSRWTGWAYVLYLMGELAVGPIAPVFAVLSAITATITAKALPRWTGSRREFFDRHIFPFNVYRQVEGLAWVLAFAAMRTADIGEREALSNQIQYASPWLASRLRPIRAGLTGHGVDLAKAMSRSGHQFPSIDMIGEIAAYVRYANFAEVIDKTARAYIKRLERTLIVKAVVYGVLFQLLTFAIGVVIQLGSTSVTAQLATGLHL</sequence>
<evidence type="ECO:0000256" key="1">
    <source>
        <dbReference type="ARBA" id="ARBA00004651"/>
    </source>
</evidence>
<keyword evidence="2" id="KW-1003">Cell membrane</keyword>
<evidence type="ECO:0000313" key="8">
    <source>
        <dbReference type="EMBL" id="CAB3730632.1"/>
    </source>
</evidence>
<dbReference type="Pfam" id="PF00482">
    <property type="entry name" value="T2SSF"/>
    <property type="match status" value="1"/>
</dbReference>
<evidence type="ECO:0000259" key="7">
    <source>
        <dbReference type="Pfam" id="PF00482"/>
    </source>
</evidence>
<dbReference type="Gene3D" id="1.20.81.30">
    <property type="entry name" value="Type II secretion system (T2SS), domain F"/>
    <property type="match status" value="1"/>
</dbReference>
<dbReference type="Proteomes" id="UP000494249">
    <property type="component" value="Unassembled WGS sequence"/>
</dbReference>
<feature type="transmembrane region" description="Helical" evidence="6">
    <location>
        <begin position="157"/>
        <end position="184"/>
    </location>
</feature>
<dbReference type="InterPro" id="IPR018076">
    <property type="entry name" value="T2SS_GspF_dom"/>
</dbReference>
<evidence type="ECO:0000256" key="4">
    <source>
        <dbReference type="ARBA" id="ARBA00022989"/>
    </source>
</evidence>
<feature type="transmembrane region" description="Helical" evidence="6">
    <location>
        <begin position="311"/>
        <end position="333"/>
    </location>
</feature>
<keyword evidence="5 6" id="KW-0472">Membrane</keyword>
<dbReference type="InterPro" id="IPR042094">
    <property type="entry name" value="T2SS_GspF_sf"/>
</dbReference>
<evidence type="ECO:0000256" key="3">
    <source>
        <dbReference type="ARBA" id="ARBA00022692"/>
    </source>
</evidence>